<organism evidence="2 3">
    <name type="scientific">Glycomyces albidus</name>
    <dbReference type="NCBI Taxonomy" id="2656774"/>
    <lineage>
        <taxon>Bacteria</taxon>
        <taxon>Bacillati</taxon>
        <taxon>Actinomycetota</taxon>
        <taxon>Actinomycetes</taxon>
        <taxon>Glycomycetales</taxon>
        <taxon>Glycomycetaceae</taxon>
        <taxon>Glycomyces</taxon>
    </lineage>
</organism>
<sequence>MAQAYARRVGRREKTAVITDAGFSLEEERRYRTVRYVLMMSVRAVLVIVCGILVMADVPLLWLWLLFGVAGMAVLPWLAVLLANDRVVKRPGSFFRRQHRAETLPAPDRPMIDSE</sequence>
<keyword evidence="3" id="KW-1185">Reference proteome</keyword>
<keyword evidence="1" id="KW-0472">Membrane</keyword>
<accession>A0A6L5GGJ2</accession>
<evidence type="ECO:0000256" key="1">
    <source>
        <dbReference type="SAM" id="Phobius"/>
    </source>
</evidence>
<protein>
    <submittedName>
        <fullName evidence="2">DUF3099 domain-containing protein</fullName>
    </submittedName>
</protein>
<feature type="transmembrane region" description="Helical" evidence="1">
    <location>
        <begin position="36"/>
        <end position="56"/>
    </location>
</feature>
<gene>
    <name evidence="2" type="ORF">GFD30_24395</name>
</gene>
<name>A0A6L5GGJ2_9ACTN</name>
<dbReference type="InterPro" id="IPR021449">
    <property type="entry name" value="DUF3099"/>
</dbReference>
<evidence type="ECO:0000313" key="2">
    <source>
        <dbReference type="EMBL" id="MQM28675.1"/>
    </source>
</evidence>
<dbReference type="AlphaFoldDB" id="A0A6L5GGJ2"/>
<proteinExistence type="predicted"/>
<dbReference type="EMBL" id="WIAO01000052">
    <property type="protein sequence ID" value="MQM28675.1"/>
    <property type="molecule type" value="Genomic_DNA"/>
</dbReference>
<keyword evidence="1" id="KW-0812">Transmembrane</keyword>
<dbReference type="Proteomes" id="UP000477750">
    <property type="component" value="Unassembled WGS sequence"/>
</dbReference>
<dbReference type="RefSeq" id="WP_153027763.1">
    <property type="nucleotide sequence ID" value="NZ_WIAO01000052.1"/>
</dbReference>
<comment type="caution">
    <text evidence="2">The sequence shown here is derived from an EMBL/GenBank/DDBJ whole genome shotgun (WGS) entry which is preliminary data.</text>
</comment>
<dbReference type="Pfam" id="PF11298">
    <property type="entry name" value="DUF3099"/>
    <property type="match status" value="1"/>
</dbReference>
<evidence type="ECO:0000313" key="3">
    <source>
        <dbReference type="Proteomes" id="UP000477750"/>
    </source>
</evidence>
<reference evidence="2 3" key="1">
    <citation type="submission" date="2019-10" db="EMBL/GenBank/DDBJ databases">
        <title>Glycomyces albidus sp. nov., a novel actinomycete isolated from rhizosphere soil of wheat (Triticum aestivum L.).</title>
        <authorList>
            <person name="Qian L."/>
        </authorList>
    </citation>
    <scope>NUCLEOTIDE SEQUENCE [LARGE SCALE GENOMIC DNA]</scope>
    <source>
        <strain evidence="2 3">NEAU-7082</strain>
    </source>
</reference>
<keyword evidence="1" id="KW-1133">Transmembrane helix</keyword>
<feature type="transmembrane region" description="Helical" evidence="1">
    <location>
        <begin position="62"/>
        <end position="83"/>
    </location>
</feature>